<dbReference type="Pfam" id="PF08502">
    <property type="entry name" value="LeuA_dimer"/>
    <property type="match status" value="1"/>
</dbReference>
<comment type="pathway">
    <text evidence="1 11">Amino-acid biosynthesis; L-leucine biosynthesis; L-leucine from 3-methyl-2-oxobutanoate: step 1/4.</text>
</comment>
<keyword evidence="11" id="KW-0963">Cytoplasm</keyword>
<gene>
    <name evidence="11 13" type="primary">leuA</name>
    <name evidence="13" type="ORF">DC3_52210</name>
</gene>
<evidence type="ECO:0000313" key="13">
    <source>
        <dbReference type="EMBL" id="GEM49586.1"/>
    </source>
</evidence>
<comment type="catalytic activity">
    <reaction evidence="11">
        <text>3-methyl-2-oxobutanoate + acetyl-CoA + H2O = (2S)-2-isopropylmalate + CoA + H(+)</text>
        <dbReference type="Rhea" id="RHEA:21524"/>
        <dbReference type="ChEBI" id="CHEBI:1178"/>
        <dbReference type="ChEBI" id="CHEBI:11851"/>
        <dbReference type="ChEBI" id="CHEBI:15377"/>
        <dbReference type="ChEBI" id="CHEBI:15378"/>
        <dbReference type="ChEBI" id="CHEBI:57287"/>
        <dbReference type="ChEBI" id="CHEBI:57288"/>
        <dbReference type="EC" id="2.3.3.13"/>
    </reaction>
</comment>
<dbReference type="SMART" id="SM00917">
    <property type="entry name" value="LeuA_dimer"/>
    <property type="match status" value="1"/>
</dbReference>
<dbReference type="InterPro" id="IPR005671">
    <property type="entry name" value="LeuA_bact_synth"/>
</dbReference>
<dbReference type="PROSITE" id="PS00816">
    <property type="entry name" value="AIPM_HOMOCIT_SYNTH_2"/>
    <property type="match status" value="1"/>
</dbReference>
<dbReference type="GO" id="GO:0030145">
    <property type="term" value="F:manganese ion binding"/>
    <property type="evidence" value="ECO:0007669"/>
    <property type="project" value="UniProtKB-UniRule"/>
</dbReference>
<dbReference type="OrthoDB" id="9804858at2"/>
<comment type="caution">
    <text evidence="13">The sequence shown here is derived from an EMBL/GenBank/DDBJ whole genome shotgun (WGS) entry which is preliminary data.</text>
</comment>
<accession>A0A511NAL5</accession>
<feature type="binding site" evidence="11">
    <location>
        <position position="203"/>
    </location>
    <ligand>
        <name>Mn(2+)</name>
        <dbReference type="ChEBI" id="CHEBI:29035"/>
    </ligand>
</feature>
<sequence length="513" mass="55899">MRHIKIFDTTLRDGEQSPGVALNHAQKLEIAHQLARLGVDIIEAGFAISSPGDFECIQRIAQEVHGPVICSLARLNKADIERAAMALEPAEKRRIHVFTSASKIHLEKMLKKTPEQILDLSREMIQFALQFTDDVEFSAQDVMRADPEFVFQLYAAAIEAGATTINIPDTVGYGAPNEYGRIIRTIHDDVVAGRNVAISTHCHDDLGMATALSLAAVENGATQIECTINGIGERAGNTSLEEVVMAIHTRKDWYHAETRINTRELYRASRLVSRLTGMPVQPNKAIVGDNAFAHESGIHQDGVLKHKDTYEIMNAELVGREAAVMVMGKHSGRAAFRKALSDLGYEFSDEKINALFARFKDLADRKGQIYADDLRALVESRTDVPQTFTLEGFQITSGLNITPVAFIRLATPEGSVEATAHGDGPVAAAFTAISQITGITPELDTYRIQAVTRGSEALGEVSITARYQNMHITGQGVATDVVEASARAWIRVINQIVAGMGKTKVATDAAESL</sequence>
<feature type="binding site" evidence="11">
    <location>
        <position position="201"/>
    </location>
    <ligand>
        <name>Mn(2+)</name>
        <dbReference type="ChEBI" id="CHEBI:29035"/>
    </ligand>
</feature>
<comment type="cofactor">
    <cofactor evidence="11">
        <name>Mn(2+)</name>
        <dbReference type="ChEBI" id="CHEBI:29035"/>
    </cofactor>
</comment>
<evidence type="ECO:0000256" key="11">
    <source>
        <dbReference type="HAMAP-Rule" id="MF_01025"/>
    </source>
</evidence>
<dbReference type="PROSITE" id="PS00815">
    <property type="entry name" value="AIPM_HOMOCIT_SYNTH_1"/>
    <property type="match status" value="1"/>
</dbReference>
<dbReference type="InterPro" id="IPR013709">
    <property type="entry name" value="2-isopropylmalate_synth_dimer"/>
</dbReference>
<dbReference type="FunFam" id="1.10.238.260:FF:000001">
    <property type="entry name" value="2-isopropylmalate synthase"/>
    <property type="match status" value="1"/>
</dbReference>
<protein>
    <recommendedName>
        <fullName evidence="4 11">2-isopropylmalate synthase</fullName>
        <ecNumber evidence="3 11">2.3.3.13</ecNumber>
    </recommendedName>
    <alternativeName>
        <fullName evidence="11">Alpha-IPM synthase</fullName>
    </alternativeName>
    <alternativeName>
        <fullName evidence="11">Alpha-isopropylmalate synthase</fullName>
    </alternativeName>
</protein>
<evidence type="ECO:0000256" key="7">
    <source>
        <dbReference type="ARBA" id="ARBA00022679"/>
    </source>
</evidence>
<evidence type="ECO:0000256" key="3">
    <source>
        <dbReference type="ARBA" id="ARBA00012973"/>
    </source>
</evidence>
<keyword evidence="9 11" id="KW-0464">Manganese</keyword>
<dbReference type="Gene3D" id="3.20.20.70">
    <property type="entry name" value="Aldolase class I"/>
    <property type="match status" value="1"/>
</dbReference>
<organism evidence="13 14">
    <name type="scientific">Deinococcus cellulosilyticus (strain DSM 18568 / NBRC 106333 / KACC 11606 / 5516J-15)</name>
    <dbReference type="NCBI Taxonomy" id="1223518"/>
    <lineage>
        <taxon>Bacteria</taxon>
        <taxon>Thermotogati</taxon>
        <taxon>Deinococcota</taxon>
        <taxon>Deinococci</taxon>
        <taxon>Deinococcales</taxon>
        <taxon>Deinococcaceae</taxon>
        <taxon>Deinococcus</taxon>
    </lineage>
</organism>
<dbReference type="CDD" id="cd07940">
    <property type="entry name" value="DRE_TIM_IPMS"/>
    <property type="match status" value="1"/>
</dbReference>
<dbReference type="SUPFAM" id="SSF110921">
    <property type="entry name" value="2-isopropylmalate synthase LeuA, allosteric (dimerisation) domain"/>
    <property type="match status" value="1"/>
</dbReference>
<feature type="binding site" evidence="11">
    <location>
        <position position="13"/>
    </location>
    <ligand>
        <name>Mn(2+)</name>
        <dbReference type="ChEBI" id="CHEBI:29035"/>
    </ligand>
</feature>
<dbReference type="FunFam" id="3.20.20.70:FF:000010">
    <property type="entry name" value="2-isopropylmalate synthase"/>
    <property type="match status" value="1"/>
</dbReference>
<dbReference type="InterPro" id="IPR002034">
    <property type="entry name" value="AIPM/Hcit_synth_CS"/>
</dbReference>
<keyword evidence="7 11" id="KW-0808">Transferase</keyword>
<dbReference type="GO" id="GO:0009098">
    <property type="term" value="P:L-leucine biosynthetic process"/>
    <property type="evidence" value="ECO:0007669"/>
    <property type="project" value="UniProtKB-UniRule"/>
</dbReference>
<evidence type="ECO:0000256" key="1">
    <source>
        <dbReference type="ARBA" id="ARBA00004689"/>
    </source>
</evidence>
<dbReference type="Proteomes" id="UP000321306">
    <property type="component" value="Unassembled WGS sequence"/>
</dbReference>
<keyword evidence="5 11" id="KW-0432">Leucine biosynthesis</keyword>
<reference evidence="13 14" key="1">
    <citation type="submission" date="2019-07" db="EMBL/GenBank/DDBJ databases">
        <title>Whole genome shotgun sequence of Deinococcus cellulosilyticus NBRC 106333.</title>
        <authorList>
            <person name="Hosoyama A."/>
            <person name="Uohara A."/>
            <person name="Ohji S."/>
            <person name="Ichikawa N."/>
        </authorList>
    </citation>
    <scope>NUCLEOTIDE SEQUENCE [LARGE SCALE GENOMIC DNA]</scope>
    <source>
        <strain evidence="13 14">NBRC 106333</strain>
    </source>
</reference>
<evidence type="ECO:0000256" key="6">
    <source>
        <dbReference type="ARBA" id="ARBA00022605"/>
    </source>
</evidence>
<dbReference type="Pfam" id="PF00682">
    <property type="entry name" value="HMGL-like"/>
    <property type="match status" value="1"/>
</dbReference>
<dbReference type="NCBIfam" id="TIGR00973">
    <property type="entry name" value="leuA_bact"/>
    <property type="match status" value="1"/>
</dbReference>
<evidence type="ECO:0000256" key="9">
    <source>
        <dbReference type="ARBA" id="ARBA00023211"/>
    </source>
</evidence>
<dbReference type="NCBIfam" id="NF002086">
    <property type="entry name" value="PRK00915.1-3"/>
    <property type="match status" value="1"/>
</dbReference>
<evidence type="ECO:0000259" key="12">
    <source>
        <dbReference type="PROSITE" id="PS50991"/>
    </source>
</evidence>
<dbReference type="GO" id="GO:0003852">
    <property type="term" value="F:2-isopropylmalate synthase activity"/>
    <property type="evidence" value="ECO:0007669"/>
    <property type="project" value="UniProtKB-UniRule"/>
</dbReference>
<dbReference type="GO" id="GO:0005737">
    <property type="term" value="C:cytoplasm"/>
    <property type="evidence" value="ECO:0007669"/>
    <property type="project" value="UniProtKB-UniRule"/>
</dbReference>
<dbReference type="InterPro" id="IPR000891">
    <property type="entry name" value="PYR_CT"/>
</dbReference>
<evidence type="ECO:0000256" key="10">
    <source>
        <dbReference type="ARBA" id="ARBA00023304"/>
    </source>
</evidence>
<proteinExistence type="inferred from homology"/>
<keyword evidence="14" id="KW-1185">Reference proteome</keyword>
<dbReference type="Gene3D" id="1.10.238.260">
    <property type="match status" value="1"/>
</dbReference>
<dbReference type="Gene3D" id="3.30.160.270">
    <property type="match status" value="1"/>
</dbReference>
<dbReference type="HAMAP" id="MF_01025">
    <property type="entry name" value="LeuA_type1"/>
    <property type="match status" value="1"/>
</dbReference>
<feature type="domain" description="Pyruvate carboxyltransferase" evidence="12">
    <location>
        <begin position="4"/>
        <end position="266"/>
    </location>
</feature>
<feature type="binding site" evidence="11">
    <location>
        <position position="237"/>
    </location>
    <ligand>
        <name>Mn(2+)</name>
        <dbReference type="ChEBI" id="CHEBI:29035"/>
    </ligand>
</feature>
<evidence type="ECO:0000313" key="14">
    <source>
        <dbReference type="Proteomes" id="UP000321306"/>
    </source>
</evidence>
<comment type="similarity">
    <text evidence="2 11">Belongs to the alpha-IPM synthase/homocitrate synthase family. LeuA type 1 subfamily.</text>
</comment>
<dbReference type="EMBL" id="BJXB01000038">
    <property type="protein sequence ID" value="GEM49586.1"/>
    <property type="molecule type" value="Genomic_DNA"/>
</dbReference>
<dbReference type="RefSeq" id="WP_146890405.1">
    <property type="nucleotide sequence ID" value="NZ_BJXB01000038.1"/>
</dbReference>
<dbReference type="InterPro" id="IPR036230">
    <property type="entry name" value="LeuA_allosteric_dom_sf"/>
</dbReference>
<dbReference type="AlphaFoldDB" id="A0A511NAL5"/>
<keyword evidence="6 11" id="KW-0028">Amino-acid biosynthesis</keyword>
<dbReference type="InterPro" id="IPR054691">
    <property type="entry name" value="LeuA/HCS_post-cat"/>
</dbReference>
<dbReference type="EC" id="2.3.3.13" evidence="3 11"/>
<dbReference type="PANTHER" id="PTHR10277:SF9">
    <property type="entry name" value="2-ISOPROPYLMALATE SYNTHASE 1, CHLOROPLASTIC-RELATED"/>
    <property type="match status" value="1"/>
</dbReference>
<evidence type="ECO:0000256" key="5">
    <source>
        <dbReference type="ARBA" id="ARBA00022430"/>
    </source>
</evidence>
<dbReference type="Pfam" id="PF22617">
    <property type="entry name" value="HCS_D2"/>
    <property type="match status" value="1"/>
</dbReference>
<dbReference type="SUPFAM" id="SSF51569">
    <property type="entry name" value="Aldolase"/>
    <property type="match status" value="1"/>
</dbReference>
<keyword evidence="8 11" id="KW-0479">Metal-binding</keyword>
<name>A0A511NAL5_DEIC1</name>
<evidence type="ECO:0000256" key="4">
    <source>
        <dbReference type="ARBA" id="ARBA00018198"/>
    </source>
</evidence>
<dbReference type="PROSITE" id="PS50991">
    <property type="entry name" value="PYR_CT"/>
    <property type="match status" value="1"/>
</dbReference>
<dbReference type="InterPro" id="IPR013785">
    <property type="entry name" value="Aldolase_TIM"/>
</dbReference>
<keyword evidence="10 11" id="KW-0100">Branched-chain amino acid biosynthesis</keyword>
<dbReference type="GO" id="GO:0003985">
    <property type="term" value="F:acetyl-CoA C-acetyltransferase activity"/>
    <property type="evidence" value="ECO:0007669"/>
    <property type="project" value="UniProtKB-UniRule"/>
</dbReference>
<dbReference type="InterPro" id="IPR050073">
    <property type="entry name" value="2-IPM_HCS-like"/>
</dbReference>
<comment type="function">
    <text evidence="11">Catalyzes the condensation of the acetyl group of acetyl-CoA with 3-methyl-2-oxobutanoate (2-ketoisovalerate) to form 3-carboxy-3-hydroxy-4-methylpentanoate (2-isopropylmalate).</text>
</comment>
<comment type="subunit">
    <text evidence="11">Homodimer.</text>
</comment>
<evidence type="ECO:0000256" key="8">
    <source>
        <dbReference type="ARBA" id="ARBA00022723"/>
    </source>
</evidence>
<evidence type="ECO:0000256" key="2">
    <source>
        <dbReference type="ARBA" id="ARBA00009396"/>
    </source>
</evidence>
<dbReference type="PANTHER" id="PTHR10277">
    <property type="entry name" value="HOMOCITRATE SYNTHASE-RELATED"/>
    <property type="match status" value="1"/>
</dbReference>
<feature type="region of interest" description="Regulatory domain" evidence="11">
    <location>
        <begin position="389"/>
        <end position="513"/>
    </location>
</feature>
<dbReference type="UniPathway" id="UPA00048">
    <property type="reaction ID" value="UER00070"/>
</dbReference>